<evidence type="ECO:0000313" key="3">
    <source>
        <dbReference type="Proteomes" id="UP001166293"/>
    </source>
</evidence>
<keyword evidence="1" id="KW-0472">Membrane</keyword>
<reference evidence="2" key="1">
    <citation type="submission" date="2021-06" db="EMBL/GenBank/DDBJ databases">
        <title>Thalassococcus sp. CAU 1522 isolated from sea sand, Republic of Korea.</title>
        <authorList>
            <person name="Kim W."/>
        </authorList>
    </citation>
    <scope>NUCLEOTIDE SEQUENCE</scope>
    <source>
        <strain evidence="2">CAU 1522</strain>
    </source>
</reference>
<dbReference type="EMBL" id="JAHRWL010000001">
    <property type="protein sequence ID" value="MBV2360251.1"/>
    <property type="molecule type" value="Genomic_DNA"/>
</dbReference>
<feature type="transmembrane region" description="Helical" evidence="1">
    <location>
        <begin position="85"/>
        <end position="106"/>
    </location>
</feature>
<protein>
    <submittedName>
        <fullName evidence="2">Uncharacterized protein</fullName>
    </submittedName>
</protein>
<keyword evidence="1" id="KW-1133">Transmembrane helix</keyword>
<keyword evidence="3" id="KW-1185">Reference proteome</keyword>
<evidence type="ECO:0000313" key="2">
    <source>
        <dbReference type="EMBL" id="MBV2360251.1"/>
    </source>
</evidence>
<gene>
    <name evidence="2" type="ORF">KUH32_10730</name>
</gene>
<keyword evidence="1" id="KW-0812">Transmembrane</keyword>
<evidence type="ECO:0000256" key="1">
    <source>
        <dbReference type="SAM" id="Phobius"/>
    </source>
</evidence>
<sequence length="213" mass="22617">MPVIVTLAALGALAACAVGWTFFAIRGVRRALDGTARGPAPTALAEISVLAGLVLLIRGDPVLAFLALGFPPIALLAIPNPADHAVLLGQAVVFAVPVALIVFLACVLGFPKALFAVILPSMLGGATLIAVADRFAGQAVCETAQVRGLSDIRRHSLFWSLANTPREFQFDLHGLARQGDRHFGWSYSEMDWYVLPDTFGVDTRAGRPVCTER</sequence>
<comment type="caution">
    <text evidence="2">The sequence shown here is derived from an EMBL/GenBank/DDBJ whole genome shotgun (WGS) entry which is preliminary data.</text>
</comment>
<dbReference type="Proteomes" id="UP001166293">
    <property type="component" value="Unassembled WGS sequence"/>
</dbReference>
<dbReference type="RefSeq" id="WP_217778030.1">
    <property type="nucleotide sequence ID" value="NZ_JAHRWL010000001.1"/>
</dbReference>
<proteinExistence type="predicted"/>
<accession>A0ABS6N8B8</accession>
<organism evidence="2 3">
    <name type="scientific">Thalassococcus arenae</name>
    <dbReference type="NCBI Taxonomy" id="2851652"/>
    <lineage>
        <taxon>Bacteria</taxon>
        <taxon>Pseudomonadati</taxon>
        <taxon>Pseudomonadota</taxon>
        <taxon>Alphaproteobacteria</taxon>
        <taxon>Rhodobacterales</taxon>
        <taxon>Roseobacteraceae</taxon>
        <taxon>Thalassococcus</taxon>
    </lineage>
</organism>
<feature type="transmembrane region" description="Helical" evidence="1">
    <location>
        <begin position="113"/>
        <end position="132"/>
    </location>
</feature>
<name>A0ABS6N8B8_9RHOB</name>